<keyword evidence="3" id="KW-1185">Reference proteome</keyword>
<protein>
    <submittedName>
        <fullName evidence="2">Uncharacterized protein</fullName>
    </submittedName>
</protein>
<name>A0ABP3S6X2_9CAUL</name>
<feature type="transmembrane region" description="Helical" evidence="1">
    <location>
        <begin position="46"/>
        <end position="68"/>
    </location>
</feature>
<reference evidence="3" key="1">
    <citation type="journal article" date="2019" name="Int. J. Syst. Evol. Microbiol.">
        <title>The Global Catalogue of Microorganisms (GCM) 10K type strain sequencing project: providing services to taxonomists for standard genome sequencing and annotation.</title>
        <authorList>
            <consortium name="The Broad Institute Genomics Platform"/>
            <consortium name="The Broad Institute Genome Sequencing Center for Infectious Disease"/>
            <person name="Wu L."/>
            <person name="Ma J."/>
        </authorList>
    </citation>
    <scope>NUCLEOTIDE SEQUENCE [LARGE SCALE GENOMIC DNA]</scope>
    <source>
        <strain evidence="3">JCM 12928</strain>
    </source>
</reference>
<feature type="transmembrane region" description="Helical" evidence="1">
    <location>
        <begin position="12"/>
        <end position="34"/>
    </location>
</feature>
<evidence type="ECO:0000256" key="1">
    <source>
        <dbReference type="SAM" id="Phobius"/>
    </source>
</evidence>
<accession>A0ABP3S6X2</accession>
<organism evidence="2 3">
    <name type="scientific">Brevundimonas kwangchunensis</name>
    <dbReference type="NCBI Taxonomy" id="322163"/>
    <lineage>
        <taxon>Bacteria</taxon>
        <taxon>Pseudomonadati</taxon>
        <taxon>Pseudomonadota</taxon>
        <taxon>Alphaproteobacteria</taxon>
        <taxon>Caulobacterales</taxon>
        <taxon>Caulobacteraceae</taxon>
        <taxon>Brevundimonas</taxon>
    </lineage>
</organism>
<evidence type="ECO:0000313" key="3">
    <source>
        <dbReference type="Proteomes" id="UP001501352"/>
    </source>
</evidence>
<evidence type="ECO:0000313" key="2">
    <source>
        <dbReference type="EMBL" id="GAA0624502.1"/>
    </source>
</evidence>
<proteinExistence type="predicted"/>
<comment type="caution">
    <text evidence="2">The sequence shown here is derived from an EMBL/GenBank/DDBJ whole genome shotgun (WGS) entry which is preliminary data.</text>
</comment>
<dbReference type="EMBL" id="BAAAGA010000005">
    <property type="protein sequence ID" value="GAA0624502.1"/>
    <property type="molecule type" value="Genomic_DNA"/>
</dbReference>
<gene>
    <name evidence="2" type="ORF">GCM10009422_21050</name>
</gene>
<keyword evidence="1" id="KW-1133">Transmembrane helix</keyword>
<dbReference type="Proteomes" id="UP001501352">
    <property type="component" value="Unassembled WGS sequence"/>
</dbReference>
<keyword evidence="1" id="KW-0472">Membrane</keyword>
<keyword evidence="1" id="KW-0812">Transmembrane</keyword>
<sequence>MGDGMDREIKTALGLAAGIAGLVIAFIFLIRYAVPAILEAHFAGSLITASVVGIAGILALCWAAYLLWRWAAGSLKR</sequence>